<reference evidence="2" key="1">
    <citation type="submission" date="2019-06" db="EMBL/GenBank/DDBJ databases">
        <authorList>
            <person name="Zheng W."/>
        </authorList>
    </citation>
    <scope>NUCLEOTIDE SEQUENCE</scope>
    <source>
        <strain evidence="2">QDHG01</strain>
    </source>
</reference>
<dbReference type="CDD" id="cd10456">
    <property type="entry name" value="GIY-YIG_UPF0213"/>
    <property type="match status" value="1"/>
</dbReference>
<keyword evidence="3" id="KW-1185">Reference proteome</keyword>
<dbReference type="OrthoDB" id="24645at2759"/>
<evidence type="ECO:0000313" key="2">
    <source>
        <dbReference type="EMBL" id="TNV83607.1"/>
    </source>
</evidence>
<dbReference type="SUPFAM" id="SSF82771">
    <property type="entry name" value="GIY-YIG endonuclease"/>
    <property type="match status" value="1"/>
</dbReference>
<evidence type="ECO:0000313" key="3">
    <source>
        <dbReference type="Proteomes" id="UP000785679"/>
    </source>
</evidence>
<gene>
    <name evidence="2" type="ORF">FGO68_gene3852</name>
</gene>
<sequence length="82" mass="9776">MWHVYLLRCNDGSFYCGICTNLERRVKEHNTSLKGAKYTRARRPVELVWHRDDMANRSVASKEEYRIKHLTRLQKVALIKSK</sequence>
<dbReference type="InterPro" id="IPR035901">
    <property type="entry name" value="GIY-YIG_endonuc_sf"/>
</dbReference>
<organism evidence="2 3">
    <name type="scientific">Halteria grandinella</name>
    <dbReference type="NCBI Taxonomy" id="5974"/>
    <lineage>
        <taxon>Eukaryota</taxon>
        <taxon>Sar</taxon>
        <taxon>Alveolata</taxon>
        <taxon>Ciliophora</taxon>
        <taxon>Intramacronucleata</taxon>
        <taxon>Spirotrichea</taxon>
        <taxon>Stichotrichia</taxon>
        <taxon>Sporadotrichida</taxon>
        <taxon>Halteriidae</taxon>
        <taxon>Halteria</taxon>
    </lineage>
</organism>
<dbReference type="InterPro" id="IPR050190">
    <property type="entry name" value="UPF0213_domain"/>
</dbReference>
<dbReference type="AlphaFoldDB" id="A0A8J8NY83"/>
<proteinExistence type="predicted"/>
<feature type="domain" description="GIY-YIG" evidence="1">
    <location>
        <begin position="1"/>
        <end position="77"/>
    </location>
</feature>
<evidence type="ECO:0000259" key="1">
    <source>
        <dbReference type="PROSITE" id="PS50164"/>
    </source>
</evidence>
<dbReference type="Gene3D" id="3.40.1440.10">
    <property type="entry name" value="GIY-YIG endonuclease"/>
    <property type="match status" value="1"/>
</dbReference>
<dbReference type="PANTHER" id="PTHR34477:SF1">
    <property type="entry name" value="UPF0213 PROTEIN YHBQ"/>
    <property type="match status" value="1"/>
</dbReference>
<protein>
    <recommendedName>
        <fullName evidence="1">GIY-YIG domain-containing protein</fullName>
    </recommendedName>
</protein>
<dbReference type="PANTHER" id="PTHR34477">
    <property type="entry name" value="UPF0213 PROTEIN YHBQ"/>
    <property type="match status" value="1"/>
</dbReference>
<dbReference type="Proteomes" id="UP000785679">
    <property type="component" value="Unassembled WGS sequence"/>
</dbReference>
<dbReference type="Pfam" id="PF01541">
    <property type="entry name" value="GIY-YIG"/>
    <property type="match status" value="1"/>
</dbReference>
<comment type="caution">
    <text evidence="2">The sequence shown here is derived from an EMBL/GenBank/DDBJ whole genome shotgun (WGS) entry which is preliminary data.</text>
</comment>
<dbReference type="InterPro" id="IPR000305">
    <property type="entry name" value="GIY-YIG_endonuc"/>
</dbReference>
<dbReference type="PROSITE" id="PS50164">
    <property type="entry name" value="GIY_YIG"/>
    <property type="match status" value="1"/>
</dbReference>
<dbReference type="EMBL" id="RRYP01003656">
    <property type="protein sequence ID" value="TNV83607.1"/>
    <property type="molecule type" value="Genomic_DNA"/>
</dbReference>
<accession>A0A8J8NY83</accession>
<name>A0A8J8NY83_HALGN</name>